<dbReference type="InterPro" id="IPR021163">
    <property type="entry name" value="Ferredox_Rdtase_adrenod"/>
</dbReference>
<evidence type="ECO:0000256" key="12">
    <source>
        <dbReference type="PIRSR" id="PIRSR000362-1"/>
    </source>
</evidence>
<feature type="binding site" evidence="13">
    <location>
        <begin position="254"/>
        <end position="257"/>
    </location>
    <ligand>
        <name>NADP(+)</name>
        <dbReference type="ChEBI" id="CHEBI:58349"/>
    </ligand>
</feature>
<gene>
    <name evidence="15" type="ORF">BJY28_000799</name>
</gene>
<protein>
    <recommendedName>
        <fullName evidence="3">ferredoxin--NADP(+) reductase</fullName>
        <ecNumber evidence="3">1.18.1.2</ecNumber>
    </recommendedName>
</protein>
<dbReference type="InterPro" id="IPR036188">
    <property type="entry name" value="FAD/NAD-bd_sf"/>
</dbReference>
<evidence type="ECO:0000256" key="11">
    <source>
        <dbReference type="ARBA" id="ARBA00047776"/>
    </source>
</evidence>
<evidence type="ECO:0000256" key="3">
    <source>
        <dbReference type="ARBA" id="ARBA00013223"/>
    </source>
</evidence>
<keyword evidence="7 13" id="KW-0521">NADP</keyword>
<dbReference type="PROSITE" id="PS51379">
    <property type="entry name" value="4FE4S_FER_2"/>
    <property type="match status" value="1"/>
</dbReference>
<keyword evidence="16" id="KW-1185">Reference proteome</keyword>
<feature type="binding site" evidence="13">
    <location>
        <position position="453"/>
    </location>
    <ligand>
        <name>NADP(+)</name>
        <dbReference type="ChEBI" id="CHEBI:58349"/>
    </ligand>
</feature>
<evidence type="ECO:0000313" key="16">
    <source>
        <dbReference type="Proteomes" id="UP000592181"/>
    </source>
</evidence>
<evidence type="ECO:0000256" key="2">
    <source>
        <dbReference type="ARBA" id="ARBA00008312"/>
    </source>
</evidence>
<dbReference type="Gene3D" id="3.30.70.20">
    <property type="match status" value="1"/>
</dbReference>
<evidence type="ECO:0000256" key="8">
    <source>
        <dbReference type="ARBA" id="ARBA00023002"/>
    </source>
</evidence>
<sequence>MPHVITQSCCVDASCVVACPVNCIHPAPGEPGFGTTEMLYVDPRTCVGCGACVTACPVDAIKPVTALTKGEEAFVAMNAAYYEENPHDERQPMALVPQQRRLRDRDRRLRVAVVGAGPAGLFTTDELLRHPEVSAVDIYDRVPTPYGLVRAGVAPDHQRTKLVEILFRKIESEPRVTYRLGVEVGRDVTDEELGASYDAVIYTVGASADRSLGIPGEDLPGSTSATEVVAWYNGHPDAQDGPRLDHERVVVIGNGNVALDVARVLTADPAALSATDIAAPALDALAAGAVREVLVLGRRGPAQAAFTVPELVGLRTLPDVEIVVEAPKGSLAGDDPASRLLAEIAATPEQGHPRRIVLRFTAAPVRITGDGRVTGVDVARTRLVTDESGAVRAEPTETVEHVPAGLVLRSVGYRGVPVPGLPFDEAAGTVPHEQGRVRPGRYVAGWIKRGPRGFIGTNKACAQESVTSLVDDLDAGLVPPPRRGRSAVDALLAERGVQVVDEGGWRRIDAEERRRGEARGADRAKVVARDELLELAR</sequence>
<dbReference type="PRINTS" id="PR00419">
    <property type="entry name" value="ADXRDTASE"/>
</dbReference>
<comment type="cofactor">
    <cofactor evidence="1 12">
        <name>FAD</name>
        <dbReference type="ChEBI" id="CHEBI:57692"/>
    </cofactor>
</comment>
<comment type="caution">
    <text evidence="15">The sequence shown here is derived from an EMBL/GenBank/DDBJ whole genome shotgun (WGS) entry which is preliminary data.</text>
</comment>
<feature type="binding site" evidence="12">
    <location>
        <position position="148"/>
    </location>
    <ligand>
        <name>FAD</name>
        <dbReference type="ChEBI" id="CHEBI:57692"/>
    </ligand>
</feature>
<dbReference type="InterPro" id="IPR055275">
    <property type="entry name" value="Ferredox_Rdtase"/>
</dbReference>
<dbReference type="SUPFAM" id="SSF54862">
    <property type="entry name" value="4Fe-4S ferredoxins"/>
    <property type="match status" value="1"/>
</dbReference>
<dbReference type="InterPro" id="IPR017900">
    <property type="entry name" value="4Fe4S_Fe_S_CS"/>
</dbReference>
<keyword evidence="4" id="KW-0285">Flavoprotein</keyword>
<dbReference type="GO" id="GO:0004324">
    <property type="term" value="F:ferredoxin-NADP+ reductase activity"/>
    <property type="evidence" value="ECO:0007669"/>
    <property type="project" value="UniProtKB-EC"/>
</dbReference>
<evidence type="ECO:0000256" key="5">
    <source>
        <dbReference type="ARBA" id="ARBA00022723"/>
    </source>
</evidence>
<dbReference type="GO" id="GO:0046872">
    <property type="term" value="F:metal ion binding"/>
    <property type="evidence" value="ECO:0007669"/>
    <property type="project" value="UniProtKB-KW"/>
</dbReference>
<dbReference type="PANTHER" id="PTHR48467">
    <property type="entry name" value="GLUTAMATE SYNTHASE 1 [NADH], CHLOROPLASTIC-LIKE"/>
    <property type="match status" value="1"/>
</dbReference>
<feature type="binding site" evidence="12">
    <location>
        <position position="119"/>
    </location>
    <ligand>
        <name>FAD</name>
        <dbReference type="ChEBI" id="CHEBI:57692"/>
    </ligand>
</feature>
<dbReference type="Pfam" id="PF00037">
    <property type="entry name" value="Fer4"/>
    <property type="match status" value="1"/>
</dbReference>
<keyword evidence="6 12" id="KW-0274">FAD</keyword>
<organism evidence="15 16">
    <name type="scientific">Janibacter alkaliphilus</name>
    <dbReference type="NCBI Taxonomy" id="1069963"/>
    <lineage>
        <taxon>Bacteria</taxon>
        <taxon>Bacillati</taxon>
        <taxon>Actinomycetota</taxon>
        <taxon>Actinomycetes</taxon>
        <taxon>Micrococcales</taxon>
        <taxon>Intrasporangiaceae</taxon>
        <taxon>Janibacter</taxon>
    </lineage>
</organism>
<feature type="binding site" evidence="13">
    <location>
        <begin position="298"/>
        <end position="299"/>
    </location>
    <ligand>
        <name>NADP(+)</name>
        <dbReference type="ChEBI" id="CHEBI:58349"/>
    </ligand>
</feature>
<dbReference type="SUPFAM" id="SSF51971">
    <property type="entry name" value="Nucleotide-binding domain"/>
    <property type="match status" value="2"/>
</dbReference>
<dbReference type="EC" id="1.18.1.2" evidence="3"/>
<reference evidence="15 16" key="1">
    <citation type="submission" date="2020-07" db="EMBL/GenBank/DDBJ databases">
        <title>Sequencing the genomes of 1000 actinobacteria strains.</title>
        <authorList>
            <person name="Klenk H.-P."/>
        </authorList>
    </citation>
    <scope>NUCLEOTIDE SEQUENCE [LARGE SCALE GENOMIC DNA]</scope>
    <source>
        <strain evidence="15 16">DSM 24723</strain>
    </source>
</reference>
<dbReference type="PANTHER" id="PTHR48467:SF1">
    <property type="entry name" value="GLUTAMATE SYNTHASE 1 [NADH], CHLOROPLASTIC-LIKE"/>
    <property type="match status" value="1"/>
</dbReference>
<keyword evidence="8 15" id="KW-0560">Oxidoreductase</keyword>
<dbReference type="InterPro" id="IPR017896">
    <property type="entry name" value="4Fe4S_Fe-S-bd"/>
</dbReference>
<keyword evidence="5" id="KW-0479">Metal-binding</keyword>
<dbReference type="EMBL" id="JACBZX010000001">
    <property type="protein sequence ID" value="NYG36330.1"/>
    <property type="molecule type" value="Genomic_DNA"/>
</dbReference>
<name>A0A852X4R0_9MICO</name>
<evidence type="ECO:0000256" key="1">
    <source>
        <dbReference type="ARBA" id="ARBA00001974"/>
    </source>
</evidence>
<dbReference type="RefSeq" id="WP_179461855.1">
    <property type="nucleotide sequence ID" value="NZ_JACBZX010000001.1"/>
</dbReference>
<feature type="binding site" evidence="12">
    <location>
        <position position="184"/>
    </location>
    <ligand>
        <name>FAD</name>
        <dbReference type="ChEBI" id="CHEBI:57692"/>
    </ligand>
</feature>
<dbReference type="PIRSF" id="PIRSF000362">
    <property type="entry name" value="FNR"/>
    <property type="match status" value="1"/>
</dbReference>
<dbReference type="Gene3D" id="3.40.50.720">
    <property type="entry name" value="NAD(P)-binding Rossmann-like Domain"/>
    <property type="match status" value="1"/>
</dbReference>
<dbReference type="PROSITE" id="PS00198">
    <property type="entry name" value="4FE4S_FER_1"/>
    <property type="match status" value="1"/>
</dbReference>
<dbReference type="GO" id="GO:0051536">
    <property type="term" value="F:iron-sulfur cluster binding"/>
    <property type="evidence" value="ECO:0007669"/>
    <property type="project" value="UniProtKB-KW"/>
</dbReference>
<evidence type="ECO:0000256" key="13">
    <source>
        <dbReference type="PIRSR" id="PIRSR000362-2"/>
    </source>
</evidence>
<accession>A0A852X4R0</accession>
<feature type="binding site" evidence="12">
    <location>
        <position position="446"/>
    </location>
    <ligand>
        <name>FAD</name>
        <dbReference type="ChEBI" id="CHEBI:57692"/>
    </ligand>
</feature>
<dbReference type="Pfam" id="PF07992">
    <property type="entry name" value="Pyr_redox_2"/>
    <property type="match status" value="1"/>
</dbReference>
<evidence type="ECO:0000256" key="7">
    <source>
        <dbReference type="ARBA" id="ARBA00022857"/>
    </source>
</evidence>
<evidence type="ECO:0000313" key="15">
    <source>
        <dbReference type="EMBL" id="NYG36330.1"/>
    </source>
</evidence>
<comment type="similarity">
    <text evidence="2">Belongs to the ferredoxin--NADP reductase type 1 family.</text>
</comment>
<comment type="catalytic activity">
    <reaction evidence="11">
        <text>2 reduced [2Fe-2S]-[ferredoxin] + NADP(+) + H(+) = 2 oxidized [2Fe-2S]-[ferredoxin] + NADPH</text>
        <dbReference type="Rhea" id="RHEA:20125"/>
        <dbReference type="Rhea" id="RHEA-COMP:10000"/>
        <dbReference type="Rhea" id="RHEA-COMP:10001"/>
        <dbReference type="ChEBI" id="CHEBI:15378"/>
        <dbReference type="ChEBI" id="CHEBI:33737"/>
        <dbReference type="ChEBI" id="CHEBI:33738"/>
        <dbReference type="ChEBI" id="CHEBI:57783"/>
        <dbReference type="ChEBI" id="CHEBI:58349"/>
        <dbReference type="EC" id="1.18.1.2"/>
    </reaction>
</comment>
<dbReference type="Gene3D" id="3.50.50.60">
    <property type="entry name" value="FAD/NAD(P)-binding domain"/>
    <property type="match status" value="1"/>
</dbReference>
<dbReference type="Proteomes" id="UP000592181">
    <property type="component" value="Unassembled WGS sequence"/>
</dbReference>
<feature type="binding site" evidence="12">
    <location>
        <begin position="453"/>
        <end position="455"/>
    </location>
    <ligand>
        <name>FAD</name>
        <dbReference type="ChEBI" id="CHEBI:57692"/>
    </ligand>
</feature>
<evidence type="ECO:0000256" key="10">
    <source>
        <dbReference type="ARBA" id="ARBA00023014"/>
    </source>
</evidence>
<proteinExistence type="inferred from homology"/>
<feature type="domain" description="4Fe-4S ferredoxin-type" evidence="14">
    <location>
        <begin position="37"/>
        <end position="66"/>
    </location>
</feature>
<evidence type="ECO:0000256" key="6">
    <source>
        <dbReference type="ARBA" id="ARBA00022827"/>
    </source>
</evidence>
<keyword evidence="9" id="KW-0408">Iron</keyword>
<evidence type="ECO:0000256" key="9">
    <source>
        <dbReference type="ARBA" id="ARBA00023004"/>
    </source>
</evidence>
<evidence type="ECO:0000259" key="14">
    <source>
        <dbReference type="PROSITE" id="PS51379"/>
    </source>
</evidence>
<evidence type="ECO:0000256" key="4">
    <source>
        <dbReference type="ARBA" id="ARBA00022630"/>
    </source>
</evidence>
<feature type="binding site" evidence="13">
    <location>
        <position position="310"/>
    </location>
    <ligand>
        <name>NADP(+)</name>
        <dbReference type="ChEBI" id="CHEBI:58349"/>
    </ligand>
</feature>
<dbReference type="AlphaFoldDB" id="A0A852X4R0"/>
<dbReference type="InterPro" id="IPR023753">
    <property type="entry name" value="FAD/NAD-binding_dom"/>
</dbReference>
<keyword evidence="10" id="KW-0411">Iron-sulfur</keyword>